<comment type="caution">
    <text evidence="3">The sequence shown here is derived from an EMBL/GenBank/DDBJ whole genome shotgun (WGS) entry which is preliminary data.</text>
</comment>
<keyword evidence="2" id="KW-1133">Transmembrane helix</keyword>
<sequence length="243" mass="26668">MNNPFPDPPPGGARDGESQRQKPVWRKSADSAVGTFLTGLLFLLPFILTLIILDWLIRQIAAFFGEDSIFASALTGSSSLIFGESSFGIWVLLALVIAVIWGIGRLFQTRAKKTMQERIDSWVDKIPIIGGIYRPISRVTRMIGLRDENELAAMRPVAVRFGGPDGADVLALLPVADTLIVGGEERLLVYMPSAPIPMTGFLTFVPKENVIEVEGLAVDDLLKFYISVGTVLPEELLPKKQPY</sequence>
<evidence type="ECO:0000256" key="2">
    <source>
        <dbReference type="SAM" id="Phobius"/>
    </source>
</evidence>
<evidence type="ECO:0000313" key="4">
    <source>
        <dbReference type="Proteomes" id="UP000722336"/>
    </source>
</evidence>
<evidence type="ECO:0000256" key="1">
    <source>
        <dbReference type="SAM" id="MobiDB-lite"/>
    </source>
</evidence>
<evidence type="ECO:0000313" key="3">
    <source>
        <dbReference type="EMBL" id="MBV7255517.1"/>
    </source>
</evidence>
<dbReference type="InterPro" id="IPR007462">
    <property type="entry name" value="COV1-like"/>
</dbReference>
<feature type="transmembrane region" description="Helical" evidence="2">
    <location>
        <begin position="32"/>
        <end position="53"/>
    </location>
</feature>
<reference evidence="3 4" key="1">
    <citation type="submission" date="2021-04" db="EMBL/GenBank/DDBJ databases">
        <authorList>
            <person name="Pira H."/>
            <person name="Risdian C."/>
            <person name="Wink J."/>
        </authorList>
    </citation>
    <scope>NUCLEOTIDE SEQUENCE [LARGE SCALE GENOMIC DNA]</scope>
    <source>
        <strain evidence="3 4">WHA3</strain>
    </source>
</reference>
<proteinExistence type="predicted"/>
<keyword evidence="4" id="KW-1185">Reference proteome</keyword>
<feature type="compositionally biased region" description="Pro residues" evidence="1">
    <location>
        <begin position="1"/>
        <end position="11"/>
    </location>
</feature>
<feature type="transmembrane region" description="Helical" evidence="2">
    <location>
        <begin position="87"/>
        <end position="107"/>
    </location>
</feature>
<gene>
    <name evidence="3" type="ORF">KCG44_01820</name>
</gene>
<keyword evidence="2" id="KW-0472">Membrane</keyword>
<feature type="region of interest" description="Disordered" evidence="1">
    <location>
        <begin position="1"/>
        <end position="21"/>
    </location>
</feature>
<keyword evidence="2" id="KW-0812">Transmembrane</keyword>
<organism evidence="3 4">
    <name type="scientific">Pacificimonas pallii</name>
    <dbReference type="NCBI Taxonomy" id="2827236"/>
    <lineage>
        <taxon>Bacteria</taxon>
        <taxon>Pseudomonadati</taxon>
        <taxon>Pseudomonadota</taxon>
        <taxon>Alphaproteobacteria</taxon>
        <taxon>Sphingomonadales</taxon>
        <taxon>Sphingosinicellaceae</taxon>
        <taxon>Pacificimonas</taxon>
    </lineage>
</organism>
<accession>A0ABS6SAT4</accession>
<feature type="transmembrane region" description="Helical" evidence="2">
    <location>
        <begin position="60"/>
        <end position="81"/>
    </location>
</feature>
<dbReference type="Proteomes" id="UP000722336">
    <property type="component" value="Unassembled WGS sequence"/>
</dbReference>
<dbReference type="PANTHER" id="PTHR31876">
    <property type="entry name" value="COV-LIKE PROTEIN 1"/>
    <property type="match status" value="1"/>
</dbReference>
<dbReference type="Pfam" id="PF04367">
    <property type="entry name" value="DUF502"/>
    <property type="match status" value="1"/>
</dbReference>
<protein>
    <submittedName>
        <fullName evidence="3">DUF502 domain-containing protein</fullName>
    </submittedName>
</protein>
<dbReference type="RefSeq" id="WP_218443848.1">
    <property type="nucleotide sequence ID" value="NZ_JAGSPA010000001.1"/>
</dbReference>
<name>A0ABS6SAT4_9SPHN</name>
<dbReference type="EMBL" id="JAGSPA010000001">
    <property type="protein sequence ID" value="MBV7255517.1"/>
    <property type="molecule type" value="Genomic_DNA"/>
</dbReference>
<dbReference type="PANTHER" id="PTHR31876:SF26">
    <property type="entry name" value="PROTEIN LIKE COV 2"/>
    <property type="match status" value="1"/>
</dbReference>